<gene>
    <name evidence="1" type="ORF">DDV96_03315</name>
</gene>
<dbReference type="InterPro" id="IPR008969">
    <property type="entry name" value="CarboxyPept-like_regulatory"/>
</dbReference>
<name>A0A2U0I5C3_9FLAO</name>
<keyword evidence="2" id="KW-1185">Reference proteome</keyword>
<dbReference type="AlphaFoldDB" id="A0A2U0I5C3"/>
<proteinExistence type="predicted"/>
<dbReference type="EMBL" id="QEHR01000002">
    <property type="protein sequence ID" value="PVW16307.1"/>
    <property type="molecule type" value="Genomic_DNA"/>
</dbReference>
<reference evidence="1 2" key="1">
    <citation type="submission" date="2018-04" db="EMBL/GenBank/DDBJ databases">
        <title>Marixanthomonas spongiae HN-E44 sp. nov., isolated from a marine sponge.</title>
        <authorList>
            <person name="Luo L."/>
            <person name="Zhuang L."/>
        </authorList>
    </citation>
    <scope>NUCLEOTIDE SEQUENCE [LARGE SCALE GENOMIC DNA]</scope>
    <source>
        <strain evidence="1 2">HN-E44</strain>
    </source>
</reference>
<organism evidence="1 2">
    <name type="scientific">Marixanthomonas spongiae</name>
    <dbReference type="NCBI Taxonomy" id="2174845"/>
    <lineage>
        <taxon>Bacteria</taxon>
        <taxon>Pseudomonadati</taxon>
        <taxon>Bacteroidota</taxon>
        <taxon>Flavobacteriia</taxon>
        <taxon>Flavobacteriales</taxon>
        <taxon>Flavobacteriaceae</taxon>
        <taxon>Marixanthomonas</taxon>
    </lineage>
</organism>
<accession>A0A2U0I5C3</accession>
<comment type="caution">
    <text evidence="1">The sequence shown here is derived from an EMBL/GenBank/DDBJ whole genome shotgun (WGS) entry which is preliminary data.</text>
</comment>
<dbReference type="Proteomes" id="UP000245962">
    <property type="component" value="Unassembled WGS sequence"/>
</dbReference>
<dbReference type="SUPFAM" id="SSF49464">
    <property type="entry name" value="Carboxypeptidase regulatory domain-like"/>
    <property type="match status" value="1"/>
</dbReference>
<protein>
    <submittedName>
        <fullName evidence="1">Uncharacterized protein</fullName>
    </submittedName>
</protein>
<sequence length="207" mass="23452">MLLLSCDPEVKENERSLVKGTVLDFEGNPIAIVPVTTTTGKLLLGEDFTDRNGNFEFTSLEPKSGDLIIDVNAEDDNSPFGTYSIIYSQKPLQQNYNLSNITLRKKAILVFDIKKTSTENSTLDWSLEYTEPFCEVYDDEETNQSIGRCYENTSFSEILDAANPDFESEFASVQNTTAQFTYQINKEAPQTISIELTEATNFYEFEY</sequence>
<evidence type="ECO:0000313" key="2">
    <source>
        <dbReference type="Proteomes" id="UP000245962"/>
    </source>
</evidence>
<evidence type="ECO:0000313" key="1">
    <source>
        <dbReference type="EMBL" id="PVW16307.1"/>
    </source>
</evidence>